<dbReference type="InterPro" id="IPR016190">
    <property type="entry name" value="Transl_init_fac_IF2/IF5_Zn-bd"/>
</dbReference>
<evidence type="ECO:0000256" key="5">
    <source>
        <dbReference type="ARBA" id="ARBA00063900"/>
    </source>
</evidence>
<dbReference type="InterPro" id="IPR016189">
    <property type="entry name" value="Transl_init_fac_IF2/IF5_N"/>
</dbReference>
<dbReference type="SUPFAM" id="SSF100966">
    <property type="entry name" value="Translation initiation factor 2 beta, aIF2beta, N-terminal domain"/>
    <property type="match status" value="1"/>
</dbReference>
<keyword evidence="3" id="KW-0648">Protein biosynthesis</keyword>
<feature type="region of interest" description="Disordered" evidence="7">
    <location>
        <begin position="1"/>
        <end position="66"/>
    </location>
</feature>
<dbReference type="SUPFAM" id="SSF75689">
    <property type="entry name" value="Zinc-binding domain of translation initiation factor 2 beta"/>
    <property type="match status" value="1"/>
</dbReference>
<dbReference type="GO" id="GO:0031369">
    <property type="term" value="F:translation initiation factor binding"/>
    <property type="evidence" value="ECO:0007669"/>
    <property type="project" value="TreeGrafter"/>
</dbReference>
<dbReference type="GO" id="GO:0003743">
    <property type="term" value="F:translation initiation factor activity"/>
    <property type="evidence" value="ECO:0007669"/>
    <property type="project" value="UniProtKB-KW"/>
</dbReference>
<accession>A0AAD4X9B8</accession>
<dbReference type="AlphaFoldDB" id="A0AAD4X9B8"/>
<sequence>MSTTKMKSSVGEGLEVEEETAADLQSQTMTLDDCAPFPSEGSSSFAGTKKKKKKAPKAPVEKDILTEEDGDAKANVEKEGKGIVDYKYEVLVDRLYNLVRDNNGELAGGGNRRTVLSAPLVFREGTERTVLGNFMELCKAMHREPEHVMSFFLVELGTTGSLDGEQSLGIKGRFVQRNFEVILRRYANEYVRCNACKTSDTILSKEDRLFFVRCEQCGSARSVAPIKAGFVARVGRR</sequence>
<evidence type="ECO:0000256" key="3">
    <source>
        <dbReference type="ARBA" id="ARBA00022917"/>
    </source>
</evidence>
<dbReference type="PANTHER" id="PTHR23001:SF3">
    <property type="entry name" value="EUKARYOTIC TRANSLATION INITIATION FACTOR 2 SUBUNIT 2"/>
    <property type="match status" value="1"/>
</dbReference>
<reference evidence="9" key="1">
    <citation type="submission" date="2022-04" db="EMBL/GenBank/DDBJ databases">
        <title>A functionally conserved STORR gene fusion in Papaver species that diverged 16.8 million years ago.</title>
        <authorList>
            <person name="Catania T."/>
        </authorList>
    </citation>
    <scope>NUCLEOTIDE SEQUENCE</scope>
    <source>
        <strain evidence="9">S-188037</strain>
    </source>
</reference>
<dbReference type="Gene3D" id="3.30.30.170">
    <property type="match status" value="1"/>
</dbReference>
<dbReference type="InterPro" id="IPR045196">
    <property type="entry name" value="IF2/IF5"/>
</dbReference>
<keyword evidence="2" id="KW-0396">Initiation factor</keyword>
<name>A0AAD4X9B8_9MAGN</name>
<organism evidence="9 10">
    <name type="scientific">Papaver atlanticum</name>
    <dbReference type="NCBI Taxonomy" id="357466"/>
    <lineage>
        <taxon>Eukaryota</taxon>
        <taxon>Viridiplantae</taxon>
        <taxon>Streptophyta</taxon>
        <taxon>Embryophyta</taxon>
        <taxon>Tracheophyta</taxon>
        <taxon>Spermatophyta</taxon>
        <taxon>Magnoliopsida</taxon>
        <taxon>Ranunculales</taxon>
        <taxon>Papaveraceae</taxon>
        <taxon>Papaveroideae</taxon>
        <taxon>Papaver</taxon>
    </lineage>
</organism>
<evidence type="ECO:0000256" key="1">
    <source>
        <dbReference type="ARBA" id="ARBA00010397"/>
    </source>
</evidence>
<evidence type="ECO:0000313" key="9">
    <source>
        <dbReference type="EMBL" id="KAI3873932.1"/>
    </source>
</evidence>
<comment type="subunit">
    <text evidence="5">Eukaryotic translation initiation factor 2 eIF2 is a heterotrimeric complex composed of an alpha, a beta and a gamma subunit.</text>
</comment>
<dbReference type="SMART" id="SM00653">
    <property type="entry name" value="eIF2B_5"/>
    <property type="match status" value="1"/>
</dbReference>
<dbReference type="FunFam" id="3.30.30.170:FF:000001">
    <property type="entry name" value="Eukaryotic translation initiation factor 2 subunit"/>
    <property type="match status" value="1"/>
</dbReference>
<comment type="similarity">
    <text evidence="1">Belongs to the eIF-2-beta/eIF-5 family.</text>
</comment>
<evidence type="ECO:0000256" key="4">
    <source>
        <dbReference type="ARBA" id="ARBA00054872"/>
    </source>
</evidence>
<dbReference type="EMBL" id="JAJJMB010012717">
    <property type="protein sequence ID" value="KAI3873932.1"/>
    <property type="molecule type" value="Genomic_DNA"/>
</dbReference>
<proteinExistence type="inferred from homology"/>
<evidence type="ECO:0000256" key="7">
    <source>
        <dbReference type="SAM" id="MobiDB-lite"/>
    </source>
</evidence>
<dbReference type="InterPro" id="IPR002735">
    <property type="entry name" value="Transl_init_fac_IF2/IF5_dom"/>
</dbReference>
<evidence type="ECO:0000256" key="6">
    <source>
        <dbReference type="ARBA" id="ARBA00073542"/>
    </source>
</evidence>
<keyword evidence="10" id="KW-1185">Reference proteome</keyword>
<dbReference type="GO" id="GO:0001731">
    <property type="term" value="P:formation of translation preinitiation complex"/>
    <property type="evidence" value="ECO:0007669"/>
    <property type="project" value="TreeGrafter"/>
</dbReference>
<evidence type="ECO:0000259" key="8">
    <source>
        <dbReference type="SMART" id="SM00653"/>
    </source>
</evidence>
<feature type="domain" description="Translation initiation factor IF2/IF5" evidence="8">
    <location>
        <begin position="111"/>
        <end position="220"/>
    </location>
</feature>
<dbReference type="GO" id="GO:0005850">
    <property type="term" value="C:eukaryotic translation initiation factor 2 complex"/>
    <property type="evidence" value="ECO:0007669"/>
    <property type="project" value="TreeGrafter"/>
</dbReference>
<comment type="function">
    <text evidence="4">Component of the eIF2 complex that functions in the early steps of protein synthesis by forming a ternary complex with GTP and initiator tRNA. This complex binds to a 40S ribosomal subunit, followed by mRNA binding to form a 43S pre-initiation complex (43S PIC). Junction of the 60S ribosomal subunit to form the 80S initiation complex is preceded by hydrolysis of the GTP bound to eIF2 and release of an eIF2-GDP binary complex. In order for eIF2 to recycle and catalyze another round of initiation, the GDP bound to eIF2 must exchange with GTP by way of a reaction catalyzed by eIF2B.</text>
</comment>
<dbReference type="Pfam" id="PF01873">
    <property type="entry name" value="eIF-5_eIF-2B"/>
    <property type="match status" value="1"/>
</dbReference>
<dbReference type="GO" id="GO:0003729">
    <property type="term" value="F:mRNA binding"/>
    <property type="evidence" value="ECO:0007669"/>
    <property type="project" value="TreeGrafter"/>
</dbReference>
<comment type="caution">
    <text evidence="9">The sequence shown here is derived from an EMBL/GenBank/DDBJ whole genome shotgun (WGS) entry which is preliminary data.</text>
</comment>
<evidence type="ECO:0000256" key="2">
    <source>
        <dbReference type="ARBA" id="ARBA00022540"/>
    </source>
</evidence>
<gene>
    <name evidence="9" type="ORF">MKW98_001581</name>
</gene>
<dbReference type="Proteomes" id="UP001202328">
    <property type="component" value="Unassembled WGS sequence"/>
</dbReference>
<protein>
    <recommendedName>
        <fullName evidence="6">Eukaryotic translation initiation factor 2 subunit beta</fullName>
    </recommendedName>
</protein>
<dbReference type="PANTHER" id="PTHR23001">
    <property type="entry name" value="EUKARYOTIC TRANSLATION INITIATION FACTOR"/>
    <property type="match status" value="1"/>
</dbReference>
<evidence type="ECO:0000313" key="10">
    <source>
        <dbReference type="Proteomes" id="UP001202328"/>
    </source>
</evidence>